<reference evidence="1" key="1">
    <citation type="submission" date="2014-09" db="EMBL/GenBank/DDBJ databases">
        <authorList>
            <person name="Magalhaes I.L.F."/>
            <person name="Oliveira U."/>
            <person name="Santos F.R."/>
            <person name="Vidigal T.H.D.A."/>
            <person name="Brescovit A.D."/>
            <person name="Santos A.J."/>
        </authorList>
    </citation>
    <scope>NUCLEOTIDE SEQUENCE</scope>
    <source>
        <tissue evidence="1">Shoot tissue taken approximately 20 cm above the soil surface</tissue>
    </source>
</reference>
<sequence>MRASYIRANNYICRPLLCRLKVARSQAFGTTTATNIQVLQRIPVLVILRER</sequence>
<dbReference type="EMBL" id="GBRH01215230">
    <property type="protein sequence ID" value="JAD82665.1"/>
    <property type="molecule type" value="Transcribed_RNA"/>
</dbReference>
<proteinExistence type="predicted"/>
<reference evidence="1" key="2">
    <citation type="journal article" date="2015" name="Data Brief">
        <title>Shoot transcriptome of the giant reed, Arundo donax.</title>
        <authorList>
            <person name="Barrero R.A."/>
            <person name="Guerrero F.D."/>
            <person name="Moolhuijzen P."/>
            <person name="Goolsby J.A."/>
            <person name="Tidwell J."/>
            <person name="Bellgard S.E."/>
            <person name="Bellgard M.I."/>
        </authorList>
    </citation>
    <scope>NUCLEOTIDE SEQUENCE</scope>
    <source>
        <tissue evidence="1">Shoot tissue taken approximately 20 cm above the soil surface</tissue>
    </source>
</reference>
<accession>A0A0A9DAJ9</accession>
<evidence type="ECO:0000313" key="1">
    <source>
        <dbReference type="EMBL" id="JAD82665.1"/>
    </source>
</evidence>
<protein>
    <submittedName>
        <fullName evidence="1">Uncharacterized protein</fullName>
    </submittedName>
</protein>
<dbReference type="AlphaFoldDB" id="A0A0A9DAJ9"/>
<name>A0A0A9DAJ9_ARUDO</name>
<organism evidence="1">
    <name type="scientific">Arundo donax</name>
    <name type="common">Giant reed</name>
    <name type="synonym">Donax arundinaceus</name>
    <dbReference type="NCBI Taxonomy" id="35708"/>
    <lineage>
        <taxon>Eukaryota</taxon>
        <taxon>Viridiplantae</taxon>
        <taxon>Streptophyta</taxon>
        <taxon>Embryophyta</taxon>
        <taxon>Tracheophyta</taxon>
        <taxon>Spermatophyta</taxon>
        <taxon>Magnoliopsida</taxon>
        <taxon>Liliopsida</taxon>
        <taxon>Poales</taxon>
        <taxon>Poaceae</taxon>
        <taxon>PACMAD clade</taxon>
        <taxon>Arundinoideae</taxon>
        <taxon>Arundineae</taxon>
        <taxon>Arundo</taxon>
    </lineage>
</organism>